<keyword evidence="2" id="KW-0119">Carbohydrate metabolism</keyword>
<dbReference type="KEGG" id="pgin:FRZ67_05800"/>
<evidence type="ECO:0000259" key="5">
    <source>
        <dbReference type="Pfam" id="PF19906"/>
    </source>
</evidence>
<keyword evidence="1" id="KW-0456">Lyase</keyword>
<keyword evidence="7" id="KW-1185">Reference proteome</keyword>
<name>A0A5B8VF78_9BACT</name>
<accession>A0A5B8VF78</accession>
<sequence length="129" mass="14738">MFEKYMIVENDAENIIENGKVTAFKFGARLPYYRGIALSLVEDIVIKVDGEDVPRETIKFSAHGNTYTLKEMETETEDRWNMGEVAYITVEKEGGLPKGEHKVFMLLNMRIAYLPFPSIRKSEKTVAIA</sequence>
<dbReference type="Proteomes" id="UP000321533">
    <property type="component" value="Chromosome"/>
</dbReference>
<evidence type="ECO:0000256" key="3">
    <source>
        <dbReference type="ARBA" id="ARBA00046336"/>
    </source>
</evidence>
<dbReference type="AlphaFoldDB" id="A0A5B8VF78"/>
<protein>
    <recommendedName>
        <fullName evidence="4">C-deglycosylation enzyme beta subunit</fullName>
    </recommendedName>
</protein>
<dbReference type="InterPro" id="IPR045959">
    <property type="entry name" value="CGDB"/>
</dbReference>
<feature type="domain" description="C-glycoside deglycosidase beta subunit" evidence="5">
    <location>
        <begin position="2"/>
        <end position="113"/>
    </location>
</feature>
<evidence type="ECO:0000313" key="7">
    <source>
        <dbReference type="Proteomes" id="UP000321533"/>
    </source>
</evidence>
<gene>
    <name evidence="6" type="ORF">FRZ67_05800</name>
</gene>
<dbReference type="Pfam" id="PF19906">
    <property type="entry name" value="CGDB"/>
    <property type="match status" value="1"/>
</dbReference>
<evidence type="ECO:0000313" key="6">
    <source>
        <dbReference type="EMBL" id="QEC70144.1"/>
    </source>
</evidence>
<comment type="similarity">
    <text evidence="3">Belongs to the C-glycoside deglycosidase beta subunit family.</text>
</comment>
<organism evidence="6 7">
    <name type="scientific">Panacibacter ginsenosidivorans</name>
    <dbReference type="NCBI Taxonomy" id="1813871"/>
    <lineage>
        <taxon>Bacteria</taxon>
        <taxon>Pseudomonadati</taxon>
        <taxon>Bacteroidota</taxon>
        <taxon>Chitinophagia</taxon>
        <taxon>Chitinophagales</taxon>
        <taxon>Chitinophagaceae</taxon>
        <taxon>Panacibacter</taxon>
    </lineage>
</organism>
<dbReference type="GO" id="GO:0016829">
    <property type="term" value="F:lyase activity"/>
    <property type="evidence" value="ECO:0007669"/>
    <property type="project" value="UniProtKB-KW"/>
</dbReference>
<evidence type="ECO:0000256" key="1">
    <source>
        <dbReference type="ARBA" id="ARBA00023239"/>
    </source>
</evidence>
<dbReference type="EMBL" id="CP042435">
    <property type="protein sequence ID" value="QEC70144.1"/>
    <property type="molecule type" value="Genomic_DNA"/>
</dbReference>
<reference evidence="6 7" key="1">
    <citation type="journal article" date="2016" name="Int. J. Syst. Evol. Microbiol.">
        <title>Panacibacter ginsenosidivorans gen. nov., sp. nov., with ginsenoside converting activity isolated from soil of a ginseng field.</title>
        <authorList>
            <person name="Siddiqi M.Z."/>
            <person name="Muhammad Shafi S."/>
            <person name="Choi K.D."/>
            <person name="Im W.T."/>
        </authorList>
    </citation>
    <scope>NUCLEOTIDE SEQUENCE [LARGE SCALE GENOMIC DNA]</scope>
    <source>
        <strain evidence="6 7">Gsoil1550</strain>
    </source>
</reference>
<dbReference type="OrthoDB" id="1956341at2"/>
<evidence type="ECO:0000256" key="4">
    <source>
        <dbReference type="ARBA" id="ARBA00047208"/>
    </source>
</evidence>
<proteinExistence type="inferred from homology"/>
<evidence type="ECO:0000256" key="2">
    <source>
        <dbReference type="ARBA" id="ARBA00023277"/>
    </source>
</evidence>